<accession>A0A560KC99</accession>
<evidence type="ECO:0000313" key="2">
    <source>
        <dbReference type="Proteomes" id="UP000315914"/>
    </source>
</evidence>
<sequence length="76" mass="7929">MTATANGTEETSFGSLAAEQKPLPLGAGARMKARIVLALVLVVLGLWTAASFLPALIWAAIMAVALWPLYLAFATV</sequence>
<proteinExistence type="predicted"/>
<dbReference type="AlphaFoldDB" id="A0A560KC99"/>
<evidence type="ECO:0008006" key="3">
    <source>
        <dbReference type="Google" id="ProtNLM"/>
    </source>
</evidence>
<protein>
    <recommendedName>
        <fullName evidence="3">AI-2E family transporter</fullName>
    </recommendedName>
</protein>
<reference evidence="1 2" key="1">
    <citation type="submission" date="2019-06" db="EMBL/GenBank/DDBJ databases">
        <title>Genomic Encyclopedia of Type Strains, Phase IV (KMG-V): Genome sequencing to study the core and pangenomes of soil and plant-associated prokaryotes.</title>
        <authorList>
            <person name="Whitman W."/>
        </authorList>
    </citation>
    <scope>NUCLEOTIDE SEQUENCE [LARGE SCALE GENOMIC DNA]</scope>
    <source>
        <strain evidence="1 2">BR 10556</strain>
    </source>
</reference>
<gene>
    <name evidence="1" type="ORF">FBZ95_102165</name>
</gene>
<name>A0A560KC99_9BRAD</name>
<dbReference type="STRING" id="1399419.A5906_18580"/>
<dbReference type="EMBL" id="VITW01000002">
    <property type="protein sequence ID" value="TWB80948.1"/>
    <property type="molecule type" value="Genomic_DNA"/>
</dbReference>
<organism evidence="1 2">
    <name type="scientific">Bradyrhizobium sacchari</name>
    <dbReference type="NCBI Taxonomy" id="1399419"/>
    <lineage>
        <taxon>Bacteria</taxon>
        <taxon>Pseudomonadati</taxon>
        <taxon>Pseudomonadota</taxon>
        <taxon>Alphaproteobacteria</taxon>
        <taxon>Hyphomicrobiales</taxon>
        <taxon>Nitrobacteraceae</taxon>
        <taxon>Bradyrhizobium</taxon>
    </lineage>
</organism>
<evidence type="ECO:0000313" key="1">
    <source>
        <dbReference type="EMBL" id="TWB80948.1"/>
    </source>
</evidence>
<keyword evidence="2" id="KW-1185">Reference proteome</keyword>
<comment type="caution">
    <text evidence="1">The sequence shown here is derived from an EMBL/GenBank/DDBJ whole genome shotgun (WGS) entry which is preliminary data.</text>
</comment>
<dbReference type="Proteomes" id="UP000315914">
    <property type="component" value="Unassembled WGS sequence"/>
</dbReference>